<dbReference type="PRINTS" id="PR00385">
    <property type="entry name" value="P450"/>
</dbReference>
<accession>A0ABC8QUK4</accession>
<feature type="binding site" description="axial binding residue" evidence="7">
    <location>
        <position position="970"/>
    </location>
    <ligand>
        <name>heme</name>
        <dbReference type="ChEBI" id="CHEBI:30413"/>
    </ligand>
    <ligandPart>
        <name>Fe</name>
        <dbReference type="ChEBI" id="CHEBI:18248"/>
    </ligandPart>
</feature>
<evidence type="ECO:0008006" key="11">
    <source>
        <dbReference type="Google" id="ProtNLM"/>
    </source>
</evidence>
<dbReference type="InterPro" id="IPR046848">
    <property type="entry name" value="E_motif"/>
</dbReference>
<proteinExistence type="inferred from homology"/>
<protein>
    <recommendedName>
        <fullName evidence="11">Cytochrome P450</fullName>
    </recommendedName>
</protein>
<dbReference type="GO" id="GO:0016491">
    <property type="term" value="F:oxidoreductase activity"/>
    <property type="evidence" value="ECO:0007669"/>
    <property type="project" value="UniProtKB-KW"/>
</dbReference>
<dbReference type="InterPro" id="IPR036396">
    <property type="entry name" value="Cyt_P450_sf"/>
</dbReference>
<dbReference type="PRINTS" id="PR00463">
    <property type="entry name" value="EP450I"/>
</dbReference>
<comment type="cofactor">
    <cofactor evidence="1 7">
        <name>heme</name>
        <dbReference type="ChEBI" id="CHEBI:30413"/>
    </cofactor>
</comment>
<sequence>MIETQRLYVRNTILRLLQNCKNMRELKQIHSQIITSPGISKPDHYFLISRFIFFCTVSESGCVSYATQLFRLIENPNLFVYNAMIRAYATKTNEKSGPSSCRSLILYKQMLFDHVFPDCITFPFLLKECVRRGDGFAGRSIHAHVLKLGFHSDVFVQNSLVSLYSECGFLNIALRVFDEMSNRDVVSWNSIIIGCLRSGELDLALDLFRRMKGRRNIITWNSIITGFVQGGRPREAIELFHEMQIWGEDMVSPDRITVASVLSACAAVGAINYGKWMHSYLNRSGLECDMVIGTALVDMYGKCGCVERALEVFRGMPKKDVLAWTAMISVFALHGYGNETFDLFAEMEAAGLRPNPVTFVGLLSACAHAGLVEKGRWCFDMMKSVYLIEPQVQHYACMIVVLSRAGHFHEAEGLIRSMPMEPDVFVWGALLGGCQMHGNVDLGEKVAWHLIDLEPSTHAFYVNLCDIYAKVGKFDDMKKVRAFMNEKGIKKAVPGCGMIEVDGIVHEFSVRGSAEVEMEGIHCVLNWLSNEMKMEGGLVAIILVTYIKEFILEDRRPPVAGPRLNQLIHFNRLFDYLTSLAQKHSTFRLISPLHNDVYTADPVNVEYMLKTNFSNYGKGEYHCGIMRDLFGDGIFSVDGDKWRHQRKLASFEFSTKVLRDFSTAVFRTNAAKLASKVSVAALAKQTLNLQDLLMKSTLDSIFKVGFGVELNTLSGSDEWSNQFMKAFDDSNGIIFRRYVDQFWRIKRVLNIGLEATLKKNIKVIDRFVYDLIQRKREQMKRGRLDGGKEDILSRFLVESEKDSENMNAKYLRDITLSFIIAGKDTSANTLTWFFYMLCRHPLVQEKVAQEVREATEAEDNLSTDIFANRLTEAALDKMQYLHAALTETLRLYPAVPADGKSSEQDDVLPDGFKIKKGDGVIYMAYAMGRMTFIWGEDAEEFRPERWLDKGVFRPESPYKFTAFQGGPRICLGKEFAYRQMKILAAVLIFFFKFKLVDEDYEATYRTMFTLHMDKGLPLYAFPRM</sequence>
<dbReference type="Pfam" id="PF20431">
    <property type="entry name" value="E_motif"/>
    <property type="match status" value="1"/>
</dbReference>
<evidence type="ECO:0000256" key="4">
    <source>
        <dbReference type="ARBA" id="ARBA00022737"/>
    </source>
</evidence>
<evidence type="ECO:0000256" key="8">
    <source>
        <dbReference type="PROSITE-ProRule" id="PRU00708"/>
    </source>
</evidence>
<dbReference type="FunFam" id="1.25.40.10:FF:000329">
    <property type="entry name" value="Pentatricopeptide repeat-containing protein"/>
    <property type="match status" value="1"/>
</dbReference>
<keyword evidence="3 7" id="KW-0479">Metal-binding</keyword>
<comment type="caution">
    <text evidence="9">The sequence shown here is derived from an EMBL/GenBank/DDBJ whole genome shotgun (WGS) entry which is preliminary data.</text>
</comment>
<evidence type="ECO:0000256" key="3">
    <source>
        <dbReference type="ARBA" id="ARBA00022723"/>
    </source>
</evidence>
<dbReference type="FunFam" id="1.25.40.10:FF:000470">
    <property type="entry name" value="Pentatricopeptide repeat-containing protein At5g66520"/>
    <property type="match status" value="1"/>
</dbReference>
<dbReference type="AlphaFoldDB" id="A0ABC8QUK4"/>
<dbReference type="NCBIfam" id="TIGR00756">
    <property type="entry name" value="PPR"/>
    <property type="match status" value="4"/>
</dbReference>
<dbReference type="PROSITE" id="PS51375">
    <property type="entry name" value="PPR"/>
    <property type="match status" value="4"/>
</dbReference>
<organism evidence="9 10">
    <name type="scientific">Ilex paraguariensis</name>
    <name type="common">yerba mate</name>
    <dbReference type="NCBI Taxonomy" id="185542"/>
    <lineage>
        <taxon>Eukaryota</taxon>
        <taxon>Viridiplantae</taxon>
        <taxon>Streptophyta</taxon>
        <taxon>Embryophyta</taxon>
        <taxon>Tracheophyta</taxon>
        <taxon>Spermatophyta</taxon>
        <taxon>Magnoliopsida</taxon>
        <taxon>eudicotyledons</taxon>
        <taxon>Gunneridae</taxon>
        <taxon>Pentapetalae</taxon>
        <taxon>asterids</taxon>
        <taxon>campanulids</taxon>
        <taxon>Aquifoliales</taxon>
        <taxon>Aquifoliaceae</taxon>
        <taxon>Ilex</taxon>
    </lineage>
</organism>
<evidence type="ECO:0000256" key="5">
    <source>
        <dbReference type="ARBA" id="ARBA00023002"/>
    </source>
</evidence>
<dbReference type="GO" id="GO:0046872">
    <property type="term" value="F:metal ion binding"/>
    <property type="evidence" value="ECO:0007669"/>
    <property type="project" value="UniProtKB-KW"/>
</dbReference>
<keyword evidence="4" id="KW-0677">Repeat</keyword>
<feature type="repeat" description="PPR" evidence="8">
    <location>
        <begin position="320"/>
        <end position="354"/>
    </location>
</feature>
<dbReference type="InterPro" id="IPR002401">
    <property type="entry name" value="Cyt_P450_E_grp-I"/>
</dbReference>
<evidence type="ECO:0000256" key="2">
    <source>
        <dbReference type="ARBA" id="ARBA00010617"/>
    </source>
</evidence>
<comment type="similarity">
    <text evidence="2">Belongs to the cytochrome P450 family.</text>
</comment>
<evidence type="ECO:0000256" key="1">
    <source>
        <dbReference type="ARBA" id="ARBA00001971"/>
    </source>
</evidence>
<feature type="repeat" description="PPR" evidence="8">
    <location>
        <begin position="184"/>
        <end position="214"/>
    </location>
</feature>
<feature type="repeat" description="PPR" evidence="8">
    <location>
        <begin position="153"/>
        <end position="183"/>
    </location>
</feature>
<dbReference type="CDD" id="cd11064">
    <property type="entry name" value="CYP86A"/>
    <property type="match status" value="1"/>
</dbReference>
<name>A0ABC8QUK4_9AQUA</name>
<evidence type="ECO:0000256" key="6">
    <source>
        <dbReference type="ARBA" id="ARBA00023004"/>
    </source>
</evidence>
<keyword evidence="7" id="KW-0349">Heme</keyword>
<keyword evidence="6 7" id="KW-0408">Iron</keyword>
<keyword evidence="5" id="KW-0560">Oxidoreductase</keyword>
<evidence type="ECO:0000313" key="9">
    <source>
        <dbReference type="EMBL" id="CAK9135197.1"/>
    </source>
</evidence>
<dbReference type="Proteomes" id="UP001642360">
    <property type="component" value="Unassembled WGS sequence"/>
</dbReference>
<dbReference type="Pfam" id="PF00067">
    <property type="entry name" value="p450"/>
    <property type="match status" value="1"/>
</dbReference>
<gene>
    <name evidence="9" type="ORF">ILEXP_LOCUS2127</name>
</gene>
<keyword evidence="10" id="KW-1185">Reference proteome</keyword>
<evidence type="ECO:0000256" key="7">
    <source>
        <dbReference type="PIRSR" id="PIRSR602401-1"/>
    </source>
</evidence>
<dbReference type="InterPro" id="IPR001128">
    <property type="entry name" value="Cyt_P450"/>
</dbReference>
<dbReference type="InterPro" id="IPR011990">
    <property type="entry name" value="TPR-like_helical_dom_sf"/>
</dbReference>
<evidence type="ECO:0000313" key="10">
    <source>
        <dbReference type="Proteomes" id="UP001642360"/>
    </source>
</evidence>
<dbReference type="Gene3D" id="1.25.40.10">
    <property type="entry name" value="Tetratricopeptide repeat domain"/>
    <property type="match status" value="3"/>
</dbReference>
<dbReference type="EMBL" id="CAUOFW020000692">
    <property type="protein sequence ID" value="CAK9135197.1"/>
    <property type="molecule type" value="Genomic_DNA"/>
</dbReference>
<dbReference type="Pfam" id="PF13041">
    <property type="entry name" value="PPR_2"/>
    <property type="match status" value="2"/>
</dbReference>
<dbReference type="Gene3D" id="1.10.630.10">
    <property type="entry name" value="Cytochrome P450"/>
    <property type="match status" value="1"/>
</dbReference>
<dbReference type="SUPFAM" id="SSF48264">
    <property type="entry name" value="Cytochrome P450"/>
    <property type="match status" value="1"/>
</dbReference>
<dbReference type="Pfam" id="PF01535">
    <property type="entry name" value="PPR"/>
    <property type="match status" value="3"/>
</dbReference>
<feature type="repeat" description="PPR" evidence="8">
    <location>
        <begin position="216"/>
        <end position="250"/>
    </location>
</feature>
<reference evidence="9 10" key="1">
    <citation type="submission" date="2024-02" db="EMBL/GenBank/DDBJ databases">
        <authorList>
            <person name="Vignale AGUSTIN F."/>
            <person name="Sosa J E."/>
            <person name="Modenutti C."/>
        </authorList>
    </citation>
    <scope>NUCLEOTIDE SEQUENCE [LARGE SCALE GENOMIC DNA]</scope>
</reference>
<dbReference type="PANTHER" id="PTHR24296">
    <property type="entry name" value="CYTOCHROME P450"/>
    <property type="match status" value="1"/>
</dbReference>
<dbReference type="InterPro" id="IPR002885">
    <property type="entry name" value="PPR_rpt"/>
</dbReference>